<sequence length="254" mass="26856">RIPPPASSCAAMESSVSAFFCASRYRTGRRSPTRPSWRSGRELGRRLEVLEVPLSRTLGIMPPPPTVGPTHVVLAVRVVSYASSMLLGRDPSNSILGSRPAPSPFCKLLVKSRVPTAGRLGAPTVAGGRASPSIASHNHPPSPAASYSERMHPSTADALAMQPRCPHAQHTLQPRLVSNVSTPQTTGAPPAAVYCRIRPPPTPGCTPTRSCVALSRRQAEPDRGGNHPPEAPGIAIRPSIALPPTPSLLDQRDL</sequence>
<gene>
    <name evidence="2" type="ORF">THAOC_20946</name>
</gene>
<evidence type="ECO:0000256" key="1">
    <source>
        <dbReference type="SAM" id="MobiDB-lite"/>
    </source>
</evidence>
<feature type="region of interest" description="Disordered" evidence="1">
    <location>
        <begin position="204"/>
        <end position="254"/>
    </location>
</feature>
<feature type="region of interest" description="Disordered" evidence="1">
    <location>
        <begin position="124"/>
        <end position="149"/>
    </location>
</feature>
<organism evidence="2 3">
    <name type="scientific">Thalassiosira oceanica</name>
    <name type="common">Marine diatom</name>
    <dbReference type="NCBI Taxonomy" id="159749"/>
    <lineage>
        <taxon>Eukaryota</taxon>
        <taxon>Sar</taxon>
        <taxon>Stramenopiles</taxon>
        <taxon>Ochrophyta</taxon>
        <taxon>Bacillariophyta</taxon>
        <taxon>Coscinodiscophyceae</taxon>
        <taxon>Thalassiosirophycidae</taxon>
        <taxon>Thalassiosirales</taxon>
        <taxon>Thalassiosiraceae</taxon>
        <taxon>Thalassiosira</taxon>
    </lineage>
</organism>
<evidence type="ECO:0000313" key="3">
    <source>
        <dbReference type="Proteomes" id="UP000266841"/>
    </source>
</evidence>
<accession>K0S0N6</accession>
<feature type="non-terminal residue" evidence="2">
    <location>
        <position position="1"/>
    </location>
</feature>
<reference evidence="2 3" key="1">
    <citation type="journal article" date="2012" name="Genome Biol.">
        <title>Genome and low-iron response of an oceanic diatom adapted to chronic iron limitation.</title>
        <authorList>
            <person name="Lommer M."/>
            <person name="Specht M."/>
            <person name="Roy A.S."/>
            <person name="Kraemer L."/>
            <person name="Andreson R."/>
            <person name="Gutowska M.A."/>
            <person name="Wolf J."/>
            <person name="Bergner S.V."/>
            <person name="Schilhabel M.B."/>
            <person name="Klostermeier U.C."/>
            <person name="Beiko R.G."/>
            <person name="Rosenstiel P."/>
            <person name="Hippler M."/>
            <person name="Laroche J."/>
        </authorList>
    </citation>
    <scope>NUCLEOTIDE SEQUENCE [LARGE SCALE GENOMIC DNA]</scope>
    <source>
        <strain evidence="2 3">CCMP1005</strain>
    </source>
</reference>
<proteinExistence type="predicted"/>
<dbReference type="AlphaFoldDB" id="K0S0N6"/>
<dbReference type="EMBL" id="AGNL01024027">
    <property type="protein sequence ID" value="EJK58895.1"/>
    <property type="molecule type" value="Genomic_DNA"/>
</dbReference>
<name>K0S0N6_THAOC</name>
<dbReference type="Proteomes" id="UP000266841">
    <property type="component" value="Unassembled WGS sequence"/>
</dbReference>
<keyword evidence="3" id="KW-1185">Reference proteome</keyword>
<comment type="caution">
    <text evidence="2">The sequence shown here is derived from an EMBL/GenBank/DDBJ whole genome shotgun (WGS) entry which is preliminary data.</text>
</comment>
<evidence type="ECO:0000313" key="2">
    <source>
        <dbReference type="EMBL" id="EJK58895.1"/>
    </source>
</evidence>
<protein>
    <submittedName>
        <fullName evidence="2">Uncharacterized protein</fullName>
    </submittedName>
</protein>